<dbReference type="InterPro" id="IPR050996">
    <property type="entry name" value="Docking_Protein_DOK"/>
</dbReference>
<accession>R7UTJ8</accession>
<dbReference type="PROSITE" id="PS50003">
    <property type="entry name" value="PH_DOMAIN"/>
    <property type="match status" value="1"/>
</dbReference>
<evidence type="ECO:0000256" key="1">
    <source>
        <dbReference type="SAM" id="MobiDB-lite"/>
    </source>
</evidence>
<name>R7UTJ8_CAPTE</name>
<protein>
    <recommendedName>
        <fullName evidence="7">IRS-type PTB domain-containing protein</fullName>
    </recommendedName>
</protein>
<evidence type="ECO:0000259" key="3">
    <source>
        <dbReference type="PROSITE" id="PS51064"/>
    </source>
</evidence>
<dbReference type="AlphaFoldDB" id="R7UTJ8"/>
<reference evidence="4 6" key="2">
    <citation type="journal article" date="2013" name="Nature">
        <title>Insights into bilaterian evolution from three spiralian genomes.</title>
        <authorList>
            <person name="Simakov O."/>
            <person name="Marletaz F."/>
            <person name="Cho S.J."/>
            <person name="Edsinger-Gonzales E."/>
            <person name="Havlak P."/>
            <person name="Hellsten U."/>
            <person name="Kuo D.H."/>
            <person name="Larsson T."/>
            <person name="Lv J."/>
            <person name="Arendt D."/>
            <person name="Savage R."/>
            <person name="Osoegawa K."/>
            <person name="de Jong P."/>
            <person name="Grimwood J."/>
            <person name="Chapman J.A."/>
            <person name="Shapiro H."/>
            <person name="Aerts A."/>
            <person name="Otillar R.P."/>
            <person name="Terry A.Y."/>
            <person name="Boore J.L."/>
            <person name="Grigoriev I.V."/>
            <person name="Lindberg D.R."/>
            <person name="Seaver E.C."/>
            <person name="Weisblat D.A."/>
            <person name="Putnam N.H."/>
            <person name="Rokhsar D.S."/>
        </authorList>
    </citation>
    <scope>NUCLEOTIDE SEQUENCE</scope>
    <source>
        <strain evidence="4 6">I ESC-2004</strain>
    </source>
</reference>
<dbReference type="PROSITE" id="PS51064">
    <property type="entry name" value="IRS_PTB"/>
    <property type="match status" value="1"/>
</dbReference>
<dbReference type="PANTHER" id="PTHR21258:SF62">
    <property type="entry name" value="INSULIN RECEPTOR SUBSTRATE 1"/>
    <property type="match status" value="1"/>
</dbReference>
<keyword evidence="6" id="KW-1185">Reference proteome</keyword>
<dbReference type="EMBL" id="KB297895">
    <property type="protein sequence ID" value="ELU09839.1"/>
    <property type="molecule type" value="Genomic_DNA"/>
</dbReference>
<evidence type="ECO:0000313" key="4">
    <source>
        <dbReference type="EMBL" id="ELU09839.1"/>
    </source>
</evidence>
<evidence type="ECO:0000313" key="6">
    <source>
        <dbReference type="Proteomes" id="UP000014760"/>
    </source>
</evidence>
<dbReference type="GO" id="GO:0007169">
    <property type="term" value="P:cell surface receptor protein tyrosine kinase signaling pathway"/>
    <property type="evidence" value="ECO:0007669"/>
    <property type="project" value="TreeGrafter"/>
</dbReference>
<dbReference type="OrthoDB" id="6288437at2759"/>
<dbReference type="HOGENOM" id="CLU_630447_0_0_1"/>
<proteinExistence type="predicted"/>
<dbReference type="Gene3D" id="2.30.29.30">
    <property type="entry name" value="Pleckstrin-homology domain (PH domain)/Phosphotyrosine-binding domain (PTB)"/>
    <property type="match status" value="2"/>
</dbReference>
<feature type="domain" description="IRS-type PTB" evidence="3">
    <location>
        <begin position="156"/>
        <end position="260"/>
    </location>
</feature>
<feature type="compositionally biased region" description="Polar residues" evidence="1">
    <location>
        <begin position="259"/>
        <end position="273"/>
    </location>
</feature>
<reference evidence="5" key="3">
    <citation type="submission" date="2015-06" db="UniProtKB">
        <authorList>
            <consortium name="EnsemblMetazoa"/>
        </authorList>
    </citation>
    <scope>IDENTIFICATION</scope>
</reference>
<dbReference type="OMA" id="WVQLFAD"/>
<feature type="region of interest" description="Disordered" evidence="1">
    <location>
        <begin position="254"/>
        <end position="324"/>
    </location>
</feature>
<dbReference type="InterPro" id="IPR011993">
    <property type="entry name" value="PH-like_dom_sf"/>
</dbReference>
<reference evidence="6" key="1">
    <citation type="submission" date="2012-12" db="EMBL/GenBank/DDBJ databases">
        <authorList>
            <person name="Hellsten U."/>
            <person name="Grimwood J."/>
            <person name="Chapman J.A."/>
            <person name="Shapiro H."/>
            <person name="Aerts A."/>
            <person name="Otillar R.P."/>
            <person name="Terry A.Y."/>
            <person name="Boore J.L."/>
            <person name="Simakov O."/>
            <person name="Marletaz F."/>
            <person name="Cho S.-J."/>
            <person name="Edsinger-Gonzales E."/>
            <person name="Havlak P."/>
            <person name="Kuo D.-H."/>
            <person name="Larsson T."/>
            <person name="Lv J."/>
            <person name="Arendt D."/>
            <person name="Savage R."/>
            <person name="Osoegawa K."/>
            <person name="de Jong P."/>
            <person name="Lindberg D.R."/>
            <person name="Seaver E.C."/>
            <person name="Weisblat D.A."/>
            <person name="Putnam N.H."/>
            <person name="Grigoriev I.V."/>
            <person name="Rokhsar D.S."/>
        </authorList>
    </citation>
    <scope>NUCLEOTIDE SEQUENCE</scope>
    <source>
        <strain evidence="6">I ESC-2004</strain>
    </source>
</reference>
<dbReference type="STRING" id="283909.R7UTJ8"/>
<dbReference type="SUPFAM" id="SSF50729">
    <property type="entry name" value="PH domain-like"/>
    <property type="match status" value="2"/>
</dbReference>
<dbReference type="GO" id="GO:0043410">
    <property type="term" value="P:positive regulation of MAPK cascade"/>
    <property type="evidence" value="ECO:0007669"/>
    <property type="project" value="TreeGrafter"/>
</dbReference>
<evidence type="ECO:0000259" key="2">
    <source>
        <dbReference type="PROSITE" id="PS50003"/>
    </source>
</evidence>
<dbReference type="SMART" id="SM00310">
    <property type="entry name" value="PTBI"/>
    <property type="match status" value="1"/>
</dbReference>
<dbReference type="InterPro" id="IPR002404">
    <property type="entry name" value="IRS_PTB"/>
</dbReference>
<dbReference type="SMART" id="SM00233">
    <property type="entry name" value="PH"/>
    <property type="match status" value="1"/>
</dbReference>
<dbReference type="Proteomes" id="UP000014760">
    <property type="component" value="Unassembled WGS sequence"/>
</dbReference>
<dbReference type="Pfam" id="PF02174">
    <property type="entry name" value="IRS"/>
    <property type="match status" value="1"/>
</dbReference>
<dbReference type="Pfam" id="PF00169">
    <property type="entry name" value="PH"/>
    <property type="match status" value="1"/>
</dbReference>
<dbReference type="SMART" id="SM01244">
    <property type="entry name" value="IRS"/>
    <property type="match status" value="1"/>
</dbReference>
<evidence type="ECO:0000313" key="5">
    <source>
        <dbReference type="EnsemblMetazoa" id="CapteP222550"/>
    </source>
</evidence>
<dbReference type="GO" id="GO:0007265">
    <property type="term" value="P:Ras protein signal transduction"/>
    <property type="evidence" value="ECO:0007669"/>
    <property type="project" value="TreeGrafter"/>
</dbReference>
<gene>
    <name evidence="4" type="ORF">CAPTEDRAFT_222550</name>
</gene>
<feature type="compositionally biased region" description="Basic and acidic residues" evidence="1">
    <location>
        <begin position="300"/>
        <end position="314"/>
    </location>
</feature>
<dbReference type="InterPro" id="IPR001849">
    <property type="entry name" value="PH_domain"/>
</dbReference>
<dbReference type="PANTHER" id="PTHR21258">
    <property type="entry name" value="DOCKING PROTEIN RELATED"/>
    <property type="match status" value="1"/>
</dbReference>
<feature type="compositionally biased region" description="Basic and acidic residues" evidence="1">
    <location>
        <begin position="274"/>
        <end position="293"/>
    </location>
</feature>
<evidence type="ECO:0008006" key="7">
    <source>
        <dbReference type="Google" id="ProtNLM"/>
    </source>
</evidence>
<dbReference type="EnsemblMetazoa" id="CapteT222550">
    <property type="protein sequence ID" value="CapteP222550"/>
    <property type="gene ID" value="CapteG222550"/>
</dbReference>
<feature type="region of interest" description="Disordered" evidence="1">
    <location>
        <begin position="415"/>
        <end position="435"/>
    </location>
</feature>
<organism evidence="4">
    <name type="scientific">Capitella teleta</name>
    <name type="common">Polychaete worm</name>
    <dbReference type="NCBI Taxonomy" id="283909"/>
    <lineage>
        <taxon>Eukaryota</taxon>
        <taxon>Metazoa</taxon>
        <taxon>Spiralia</taxon>
        <taxon>Lophotrochozoa</taxon>
        <taxon>Annelida</taxon>
        <taxon>Polychaeta</taxon>
        <taxon>Sedentaria</taxon>
        <taxon>Scolecida</taxon>
        <taxon>Capitellidae</taxon>
        <taxon>Capitella</taxon>
    </lineage>
</organism>
<feature type="domain" description="PH" evidence="2">
    <location>
        <begin position="3"/>
        <end position="127"/>
    </location>
</feature>
<dbReference type="GO" id="GO:0005737">
    <property type="term" value="C:cytoplasm"/>
    <property type="evidence" value="ECO:0007669"/>
    <property type="project" value="TreeGrafter"/>
</dbReference>
<dbReference type="EMBL" id="AMQN01006233">
    <property type="status" value="NOT_ANNOTATED_CDS"/>
    <property type="molecule type" value="Genomic_DNA"/>
</dbReference>
<sequence length="435" mass="49568">MDKPIKKGFLEAYTKGVGNSHSVASSRVRALAMWREFVWVRRFYTLFSQSERVQARLDWFPDEEAFVNSPSIRRTIYLEQIESVSIQPDELHSFDLVTKNHAQPYKFRAENSSQLSSWMSHLMSIKEGLQKSAVTRINSGKKRQTEEEEIYAAPEQASTYRVSITETESSQVCRLSGFYNIKLSEHHITLQDIASRTTIYSWPYKLIRRYGCNTNSFTLEAGRKCDSGPGVFTFESDISREIFDIVQKMTRLMKKNSAEESSPPSLPQRNYSAQKDETLPQEKNQRGLREKLRGVFRPNKKSDKQDTKANEVPHVEPAPPVDGEPMYHLYEQAKDVKTDGQINTSKVNFDYEEESAYSLPEESGGNSMSELAAAAILQEMRTSDAVEYDSLNLCNIPVAHKAKKNSDAEKNLYCELPGTKSPGEDTVYSEVNRLS</sequence>